<dbReference type="InterPro" id="IPR045618">
    <property type="entry name" value="DUF6444"/>
</dbReference>
<evidence type="ECO:0000313" key="3">
    <source>
        <dbReference type="EMBL" id="MCO1336987.1"/>
    </source>
</evidence>
<feature type="non-terminal residue" evidence="3">
    <location>
        <position position="1"/>
    </location>
</feature>
<proteinExistence type="predicted"/>
<evidence type="ECO:0000259" key="2">
    <source>
        <dbReference type="Pfam" id="PF20042"/>
    </source>
</evidence>
<dbReference type="Proteomes" id="UP001139028">
    <property type="component" value="Unassembled WGS sequence"/>
</dbReference>
<gene>
    <name evidence="3" type="ORF">MO867_21925</name>
</gene>
<dbReference type="EMBL" id="JALBWM010000268">
    <property type="protein sequence ID" value="MCO1336987.1"/>
    <property type="molecule type" value="Genomic_DNA"/>
</dbReference>
<protein>
    <submittedName>
        <fullName evidence="3">DUF6444 domain-containing protein</fullName>
    </submittedName>
</protein>
<dbReference type="RefSeq" id="WP_252473122.1">
    <property type="nucleotide sequence ID" value="NZ_JALBWM010000268.1"/>
</dbReference>
<comment type="caution">
    <text evidence="3">The sequence shown here is derived from an EMBL/GenBank/DDBJ whole genome shotgun (WGS) entry which is preliminary data.</text>
</comment>
<feature type="region of interest" description="Disordered" evidence="1">
    <location>
        <begin position="57"/>
        <end position="79"/>
    </location>
</feature>
<accession>A0A9X2J6T4</accession>
<evidence type="ECO:0000313" key="4">
    <source>
        <dbReference type="Proteomes" id="UP001139028"/>
    </source>
</evidence>
<reference evidence="3" key="1">
    <citation type="journal article" date="2022" name="Arch. Microbiol.">
        <title>Microbulbifer okhotskensis sp. nov., isolated from a deep bottom sediment of the Okhotsk Sea.</title>
        <authorList>
            <person name="Romanenko L."/>
            <person name="Kurilenko V."/>
            <person name="Otstavnykh N."/>
            <person name="Velansky P."/>
            <person name="Isaeva M."/>
            <person name="Mikhailov V."/>
        </authorList>
    </citation>
    <scope>NUCLEOTIDE SEQUENCE</scope>
    <source>
        <strain evidence="3">OS29</strain>
    </source>
</reference>
<keyword evidence="4" id="KW-1185">Reference proteome</keyword>
<feature type="domain" description="DUF6444" evidence="2">
    <location>
        <begin position="15"/>
        <end position="79"/>
    </location>
</feature>
<sequence>IWPWFLPISPPKTVRSIAVKEAEELPVKNTSASPALKASLNMLMMVVKMLSDRLGLNSLNSSKPPASDLNRKKRLRSKK</sequence>
<name>A0A9X2J6T4_9GAMM</name>
<dbReference type="Pfam" id="PF20042">
    <property type="entry name" value="DUF6444"/>
    <property type="match status" value="1"/>
</dbReference>
<organism evidence="3 4">
    <name type="scientific">Microbulbifer okhotskensis</name>
    <dbReference type="NCBI Taxonomy" id="2926617"/>
    <lineage>
        <taxon>Bacteria</taxon>
        <taxon>Pseudomonadati</taxon>
        <taxon>Pseudomonadota</taxon>
        <taxon>Gammaproteobacteria</taxon>
        <taxon>Cellvibrionales</taxon>
        <taxon>Microbulbiferaceae</taxon>
        <taxon>Microbulbifer</taxon>
    </lineage>
</organism>
<evidence type="ECO:0000256" key="1">
    <source>
        <dbReference type="SAM" id="MobiDB-lite"/>
    </source>
</evidence>
<dbReference type="AlphaFoldDB" id="A0A9X2J6T4"/>